<evidence type="ECO:0000256" key="1">
    <source>
        <dbReference type="SAM" id="SignalP"/>
    </source>
</evidence>
<organism evidence="2 3">
    <name type="scientific">Devosia enhydra</name>
    <dbReference type="NCBI Taxonomy" id="665118"/>
    <lineage>
        <taxon>Bacteria</taxon>
        <taxon>Pseudomonadati</taxon>
        <taxon>Pseudomonadota</taxon>
        <taxon>Alphaproteobacteria</taxon>
        <taxon>Hyphomicrobiales</taxon>
        <taxon>Devosiaceae</taxon>
        <taxon>Devosia</taxon>
    </lineage>
</organism>
<dbReference type="STRING" id="665118.SAMN02983003_2493"/>
<name>A0A1K2HYW6_9HYPH</name>
<dbReference type="RefSeq" id="WP_072343397.1">
    <property type="nucleotide sequence ID" value="NZ_FPKU01000002.1"/>
</dbReference>
<feature type="signal peptide" evidence="1">
    <location>
        <begin position="1"/>
        <end position="25"/>
    </location>
</feature>
<accession>A0A1K2HYW6</accession>
<dbReference type="Gene3D" id="2.40.160.20">
    <property type="match status" value="1"/>
</dbReference>
<evidence type="ECO:0000313" key="2">
    <source>
        <dbReference type="EMBL" id="SFZ85293.1"/>
    </source>
</evidence>
<dbReference type="Pfam" id="PF09411">
    <property type="entry name" value="PagL"/>
    <property type="match status" value="1"/>
</dbReference>
<reference evidence="2 3" key="1">
    <citation type="submission" date="2016-11" db="EMBL/GenBank/DDBJ databases">
        <authorList>
            <person name="Jaros S."/>
            <person name="Januszkiewicz K."/>
            <person name="Wedrychowicz H."/>
        </authorList>
    </citation>
    <scope>NUCLEOTIDE SEQUENCE [LARGE SCALE GENOMIC DNA]</scope>
    <source>
        <strain evidence="2 3">ATCC 23634</strain>
    </source>
</reference>
<keyword evidence="1" id="KW-0732">Signal</keyword>
<sequence length="190" mass="20525">MIMRILVQTAIAALFALAMPLAVQAQALPIDEIRGGLFAHSVDEPGPDDAFWNVTRIQDANVELLFTPLQGDIWSVIGSPRPHLGATINLGGLESMVYGGLSWTWHVFDTPLFVEGTFGAALSNGAETGAIYPARNLGCPFLFRESASLGYQVTQEASVMLTLEHASHAYLCGEENRGLTNLGVRFGMKF</sequence>
<gene>
    <name evidence="2" type="ORF">SAMN02983003_2493</name>
</gene>
<dbReference type="AlphaFoldDB" id="A0A1K2HYW6"/>
<keyword evidence="3" id="KW-1185">Reference proteome</keyword>
<protein>
    <submittedName>
        <fullName evidence="2">Lipid A 3-O-deacylase</fullName>
    </submittedName>
</protein>
<dbReference type="Proteomes" id="UP000183447">
    <property type="component" value="Unassembled WGS sequence"/>
</dbReference>
<dbReference type="InterPro" id="IPR018550">
    <property type="entry name" value="Lipid-A_deacylase-rel"/>
</dbReference>
<proteinExistence type="predicted"/>
<dbReference type="EMBL" id="FPKU01000002">
    <property type="protein sequence ID" value="SFZ85293.1"/>
    <property type="molecule type" value="Genomic_DNA"/>
</dbReference>
<evidence type="ECO:0000313" key="3">
    <source>
        <dbReference type="Proteomes" id="UP000183447"/>
    </source>
</evidence>
<feature type="chain" id="PRO_5011978484" evidence="1">
    <location>
        <begin position="26"/>
        <end position="190"/>
    </location>
</feature>